<reference evidence="2" key="2">
    <citation type="submission" date="2020-07" db="EMBL/GenBank/DDBJ databases">
        <authorList>
            <person name="Vera ALvarez R."/>
            <person name="Arias-Moreno D.M."/>
            <person name="Jimenez-Jacinto V."/>
            <person name="Jimenez-Bremont J.F."/>
            <person name="Swaminathan K."/>
            <person name="Moose S.P."/>
            <person name="Guerrero-Gonzalez M.L."/>
            <person name="Marino-Ramirez L."/>
            <person name="Landsman D."/>
            <person name="Rodriguez-Kessler M."/>
            <person name="Delgado-Sanchez P."/>
        </authorList>
    </citation>
    <scope>NUCLEOTIDE SEQUENCE</scope>
    <source>
        <tissue evidence="2">Cladode</tissue>
    </source>
</reference>
<dbReference type="EMBL" id="GISG01014955">
    <property type="protein sequence ID" value="MBA4617129.1"/>
    <property type="molecule type" value="Transcribed_RNA"/>
</dbReference>
<sequence length="121" mass="14234">MHRSAYSYSSRTQMIQPSFPTEKPASSFSGPYDDPIRRPACSIRKENDCKTINIHETGITTKVDYMRKNYLKKKRKRNWGSKGKSEDYTNQYMGNPCLRAYKPANLNRWRLPCFLKKSSRE</sequence>
<accession>A0A7C9CNR1</accession>
<name>A0A7C9CNR1_OPUST</name>
<evidence type="ECO:0000313" key="2">
    <source>
        <dbReference type="EMBL" id="MBA4617129.1"/>
    </source>
</evidence>
<protein>
    <submittedName>
        <fullName evidence="2">Uncharacterized protein</fullName>
    </submittedName>
</protein>
<proteinExistence type="predicted"/>
<feature type="region of interest" description="Disordered" evidence="1">
    <location>
        <begin position="1"/>
        <end position="34"/>
    </location>
</feature>
<feature type="compositionally biased region" description="Polar residues" evidence="1">
    <location>
        <begin position="1"/>
        <end position="29"/>
    </location>
</feature>
<organism evidence="2">
    <name type="scientific">Opuntia streptacantha</name>
    <name type="common">Prickly pear cactus</name>
    <name type="synonym">Opuntia cardona</name>
    <dbReference type="NCBI Taxonomy" id="393608"/>
    <lineage>
        <taxon>Eukaryota</taxon>
        <taxon>Viridiplantae</taxon>
        <taxon>Streptophyta</taxon>
        <taxon>Embryophyta</taxon>
        <taxon>Tracheophyta</taxon>
        <taxon>Spermatophyta</taxon>
        <taxon>Magnoliopsida</taxon>
        <taxon>eudicotyledons</taxon>
        <taxon>Gunneridae</taxon>
        <taxon>Pentapetalae</taxon>
        <taxon>Caryophyllales</taxon>
        <taxon>Cactineae</taxon>
        <taxon>Cactaceae</taxon>
        <taxon>Opuntioideae</taxon>
        <taxon>Opuntia</taxon>
    </lineage>
</organism>
<evidence type="ECO:0000256" key="1">
    <source>
        <dbReference type="SAM" id="MobiDB-lite"/>
    </source>
</evidence>
<dbReference type="AlphaFoldDB" id="A0A7C9CNR1"/>
<reference evidence="2" key="1">
    <citation type="journal article" date="2013" name="J. Plant Res.">
        <title>Effect of fungi and light on seed germination of three Opuntia species from semiarid lands of central Mexico.</title>
        <authorList>
            <person name="Delgado-Sanchez P."/>
            <person name="Jimenez-Bremont J.F."/>
            <person name="Guerrero-Gonzalez Mde L."/>
            <person name="Flores J."/>
        </authorList>
    </citation>
    <scope>NUCLEOTIDE SEQUENCE</scope>
    <source>
        <tissue evidence="2">Cladode</tissue>
    </source>
</reference>